<proteinExistence type="predicted"/>
<evidence type="ECO:0000313" key="2">
    <source>
        <dbReference type="Proteomes" id="UP000823775"/>
    </source>
</evidence>
<dbReference type="Proteomes" id="UP000823775">
    <property type="component" value="Unassembled WGS sequence"/>
</dbReference>
<dbReference type="EMBL" id="JACEIK010002628">
    <property type="protein sequence ID" value="MCD9638134.1"/>
    <property type="molecule type" value="Genomic_DNA"/>
</dbReference>
<gene>
    <name evidence="1" type="ORF">HAX54_021868</name>
</gene>
<accession>A0ABS8UUJ9</accession>
<name>A0ABS8UUJ9_DATST</name>
<protein>
    <submittedName>
        <fullName evidence="1">Uncharacterized protein</fullName>
    </submittedName>
</protein>
<comment type="caution">
    <text evidence="1">The sequence shown here is derived from an EMBL/GenBank/DDBJ whole genome shotgun (WGS) entry which is preliminary data.</text>
</comment>
<organism evidence="1 2">
    <name type="scientific">Datura stramonium</name>
    <name type="common">Jimsonweed</name>
    <name type="synonym">Common thornapple</name>
    <dbReference type="NCBI Taxonomy" id="4076"/>
    <lineage>
        <taxon>Eukaryota</taxon>
        <taxon>Viridiplantae</taxon>
        <taxon>Streptophyta</taxon>
        <taxon>Embryophyta</taxon>
        <taxon>Tracheophyta</taxon>
        <taxon>Spermatophyta</taxon>
        <taxon>Magnoliopsida</taxon>
        <taxon>eudicotyledons</taxon>
        <taxon>Gunneridae</taxon>
        <taxon>Pentapetalae</taxon>
        <taxon>asterids</taxon>
        <taxon>lamiids</taxon>
        <taxon>Solanales</taxon>
        <taxon>Solanaceae</taxon>
        <taxon>Solanoideae</taxon>
        <taxon>Datureae</taxon>
        <taxon>Datura</taxon>
    </lineage>
</organism>
<sequence length="115" mass="13083">MSHIEGSTQLKGNQIDDGVPSNVEGLITSPAFVWTTLTVEQIQSDGPIVNPIHKRSVEDRLHNTKVGGSRIRIMQVKVYLFKAEFTKYVKEIHYWMNQILRAPLVIKGMNSKKYS</sequence>
<evidence type="ECO:0000313" key="1">
    <source>
        <dbReference type="EMBL" id="MCD9638134.1"/>
    </source>
</evidence>
<reference evidence="1 2" key="1">
    <citation type="journal article" date="2021" name="BMC Genomics">
        <title>Datura genome reveals duplications of psychoactive alkaloid biosynthetic genes and high mutation rate following tissue culture.</title>
        <authorList>
            <person name="Rajewski A."/>
            <person name="Carter-House D."/>
            <person name="Stajich J."/>
            <person name="Litt A."/>
        </authorList>
    </citation>
    <scope>NUCLEOTIDE SEQUENCE [LARGE SCALE GENOMIC DNA]</scope>
    <source>
        <strain evidence="1">AR-01</strain>
    </source>
</reference>
<keyword evidence="2" id="KW-1185">Reference proteome</keyword>